<evidence type="ECO:0000256" key="1">
    <source>
        <dbReference type="ARBA" id="ARBA00010641"/>
    </source>
</evidence>
<dbReference type="PANTHER" id="PTHR43133:SF62">
    <property type="entry name" value="RNA POLYMERASE SIGMA FACTOR SIGZ"/>
    <property type="match status" value="1"/>
</dbReference>
<dbReference type="InterPro" id="IPR007627">
    <property type="entry name" value="RNA_pol_sigma70_r2"/>
</dbReference>
<dbReference type="PANTHER" id="PTHR43133">
    <property type="entry name" value="RNA POLYMERASE ECF-TYPE SIGMA FACTO"/>
    <property type="match status" value="1"/>
</dbReference>
<dbReference type="InterPro" id="IPR013324">
    <property type="entry name" value="RNA_pol_sigma_r3/r4-like"/>
</dbReference>
<evidence type="ECO:0000313" key="6">
    <source>
        <dbReference type="EMBL" id="OUS14566.1"/>
    </source>
</evidence>
<comment type="similarity">
    <text evidence="1">Belongs to the sigma-70 factor family. ECF subfamily.</text>
</comment>
<dbReference type="SUPFAM" id="SSF88946">
    <property type="entry name" value="Sigma2 domain of RNA polymerase sigma factors"/>
    <property type="match status" value="1"/>
</dbReference>
<keyword evidence="4" id="KW-0804">Transcription</keyword>
<name>A0A1Z8AW54_9FLAO</name>
<dbReference type="SUPFAM" id="SSF88659">
    <property type="entry name" value="Sigma3 and sigma4 domains of RNA polymerase sigma factors"/>
    <property type="match status" value="1"/>
</dbReference>
<dbReference type="RefSeq" id="WP_303686842.1">
    <property type="nucleotide sequence ID" value="NZ_CAJXYO010000030.1"/>
</dbReference>
<keyword evidence="3" id="KW-0731">Sigma factor</keyword>
<evidence type="ECO:0000256" key="4">
    <source>
        <dbReference type="ARBA" id="ARBA00023163"/>
    </source>
</evidence>
<dbReference type="NCBIfam" id="TIGR02937">
    <property type="entry name" value="sigma70-ECF"/>
    <property type="match status" value="1"/>
</dbReference>
<sequence length="178" mass="20750">MSTQPDLLIERMKSGDQTAFTRVYDRYQEALHGVIYNIVKNKDVSEEILQDVFIKIWNNSDSYDSAQGRFFTWALNISRNASIDYLRSKRHKDGLKNLSTDNFVDILETSDDLDESTNAIYLKKWINKLEPMCIKIIDVIFFKGFTFNDGAKELDMPSGTLKTRHRKCMMALRNMIMN</sequence>
<dbReference type="Gene3D" id="1.10.1740.10">
    <property type="match status" value="1"/>
</dbReference>
<proteinExistence type="inferred from homology"/>
<dbReference type="InterPro" id="IPR014284">
    <property type="entry name" value="RNA_pol_sigma-70_dom"/>
</dbReference>
<organism evidence="6 7">
    <name type="scientific">Nonlabens dokdonensis</name>
    <dbReference type="NCBI Taxonomy" id="328515"/>
    <lineage>
        <taxon>Bacteria</taxon>
        <taxon>Pseudomonadati</taxon>
        <taxon>Bacteroidota</taxon>
        <taxon>Flavobacteriia</taxon>
        <taxon>Flavobacteriales</taxon>
        <taxon>Flavobacteriaceae</taxon>
        <taxon>Nonlabens</taxon>
    </lineage>
</organism>
<feature type="domain" description="RNA polymerase sigma-70 region 2" evidence="5">
    <location>
        <begin position="24"/>
        <end position="90"/>
    </location>
</feature>
<dbReference type="AlphaFoldDB" id="A0A1Z8AW54"/>
<protein>
    <submittedName>
        <fullName evidence="6">RNA polymerase subunit sigma-70</fullName>
    </submittedName>
</protein>
<keyword evidence="2" id="KW-0805">Transcription regulation</keyword>
<accession>A0A1Z8AW54</accession>
<evidence type="ECO:0000256" key="2">
    <source>
        <dbReference type="ARBA" id="ARBA00023015"/>
    </source>
</evidence>
<comment type="caution">
    <text evidence="6">The sequence shown here is derived from an EMBL/GenBank/DDBJ whole genome shotgun (WGS) entry which is preliminary data.</text>
</comment>
<dbReference type="InterPro" id="IPR039425">
    <property type="entry name" value="RNA_pol_sigma-70-like"/>
</dbReference>
<dbReference type="GO" id="GO:0006352">
    <property type="term" value="P:DNA-templated transcription initiation"/>
    <property type="evidence" value="ECO:0007669"/>
    <property type="project" value="InterPro"/>
</dbReference>
<dbReference type="InterPro" id="IPR036388">
    <property type="entry name" value="WH-like_DNA-bd_sf"/>
</dbReference>
<dbReference type="EMBL" id="MAAX01000118">
    <property type="protein sequence ID" value="OUS14566.1"/>
    <property type="molecule type" value="Genomic_DNA"/>
</dbReference>
<dbReference type="Pfam" id="PF04542">
    <property type="entry name" value="Sigma70_r2"/>
    <property type="match status" value="1"/>
</dbReference>
<dbReference type="GO" id="GO:0016987">
    <property type="term" value="F:sigma factor activity"/>
    <property type="evidence" value="ECO:0007669"/>
    <property type="project" value="UniProtKB-KW"/>
</dbReference>
<reference evidence="7" key="1">
    <citation type="journal article" date="2017" name="Proc. Natl. Acad. Sci. U.S.A.">
        <title>Simulation of Deepwater Horizon oil plume reveals substrate specialization within a complex community of hydrocarbon-degraders.</title>
        <authorList>
            <person name="Hu P."/>
            <person name="Dubinsky E.A."/>
            <person name="Probst A.J."/>
            <person name="Wang J."/>
            <person name="Sieber C.M.K."/>
            <person name="Tom L.M."/>
            <person name="Gardinali P."/>
            <person name="Banfield J.F."/>
            <person name="Atlas R.M."/>
            <person name="Andersen G.L."/>
        </authorList>
    </citation>
    <scope>NUCLEOTIDE SEQUENCE [LARGE SCALE GENOMIC DNA]</scope>
</reference>
<gene>
    <name evidence="6" type="ORF">A9Q93_07745</name>
</gene>
<evidence type="ECO:0000259" key="5">
    <source>
        <dbReference type="Pfam" id="PF04542"/>
    </source>
</evidence>
<evidence type="ECO:0000313" key="7">
    <source>
        <dbReference type="Proteomes" id="UP000196102"/>
    </source>
</evidence>
<dbReference type="InterPro" id="IPR013325">
    <property type="entry name" value="RNA_pol_sigma_r2"/>
</dbReference>
<dbReference type="Gene3D" id="1.10.10.10">
    <property type="entry name" value="Winged helix-like DNA-binding domain superfamily/Winged helix DNA-binding domain"/>
    <property type="match status" value="1"/>
</dbReference>
<evidence type="ECO:0000256" key="3">
    <source>
        <dbReference type="ARBA" id="ARBA00023082"/>
    </source>
</evidence>
<dbReference type="Proteomes" id="UP000196102">
    <property type="component" value="Unassembled WGS sequence"/>
</dbReference>